<evidence type="ECO:0000313" key="3">
    <source>
        <dbReference type="EMBL" id="CAF0921666.1"/>
    </source>
</evidence>
<keyword evidence="2" id="KW-1133">Transmembrane helix</keyword>
<dbReference type="EMBL" id="CAJNON010000074">
    <property type="protein sequence ID" value="CAF0921666.1"/>
    <property type="molecule type" value="Genomic_DNA"/>
</dbReference>
<dbReference type="CDD" id="cd05819">
    <property type="entry name" value="NHL"/>
    <property type="match status" value="1"/>
</dbReference>
<dbReference type="GO" id="GO:0061630">
    <property type="term" value="F:ubiquitin protein ligase activity"/>
    <property type="evidence" value="ECO:0007669"/>
    <property type="project" value="TreeGrafter"/>
</dbReference>
<evidence type="ECO:0008006" key="5">
    <source>
        <dbReference type="Google" id="ProtNLM"/>
    </source>
</evidence>
<evidence type="ECO:0000256" key="2">
    <source>
        <dbReference type="SAM" id="Phobius"/>
    </source>
</evidence>
<dbReference type="PANTHER" id="PTHR24104">
    <property type="entry name" value="E3 UBIQUITIN-PROTEIN LIGASE NHLRC1-RELATED"/>
    <property type="match status" value="1"/>
</dbReference>
<dbReference type="GO" id="GO:0000209">
    <property type="term" value="P:protein polyubiquitination"/>
    <property type="evidence" value="ECO:0007669"/>
    <property type="project" value="TreeGrafter"/>
</dbReference>
<dbReference type="Proteomes" id="UP000663891">
    <property type="component" value="Unassembled WGS sequence"/>
</dbReference>
<organism evidence="3 4">
    <name type="scientific">Adineta steineri</name>
    <dbReference type="NCBI Taxonomy" id="433720"/>
    <lineage>
        <taxon>Eukaryota</taxon>
        <taxon>Metazoa</taxon>
        <taxon>Spiralia</taxon>
        <taxon>Gnathifera</taxon>
        <taxon>Rotifera</taxon>
        <taxon>Eurotatoria</taxon>
        <taxon>Bdelloidea</taxon>
        <taxon>Adinetida</taxon>
        <taxon>Adinetidae</taxon>
        <taxon>Adineta</taxon>
    </lineage>
</organism>
<keyword evidence="2" id="KW-0472">Membrane</keyword>
<dbReference type="SUPFAM" id="SSF101898">
    <property type="entry name" value="NHL repeat"/>
    <property type="match status" value="1"/>
</dbReference>
<dbReference type="Gene3D" id="2.120.10.30">
    <property type="entry name" value="TolB, C-terminal domain"/>
    <property type="match status" value="2"/>
</dbReference>
<evidence type="ECO:0000313" key="4">
    <source>
        <dbReference type="Proteomes" id="UP000663891"/>
    </source>
</evidence>
<reference evidence="3" key="1">
    <citation type="submission" date="2021-02" db="EMBL/GenBank/DDBJ databases">
        <authorList>
            <person name="Nowell W R."/>
        </authorList>
    </citation>
    <scope>NUCLEOTIDE SEQUENCE</scope>
</reference>
<accession>A0A814B3Z3</accession>
<dbReference type="GO" id="GO:0008270">
    <property type="term" value="F:zinc ion binding"/>
    <property type="evidence" value="ECO:0007669"/>
    <property type="project" value="UniProtKB-KW"/>
</dbReference>
<feature type="transmembrane region" description="Helical" evidence="2">
    <location>
        <begin position="48"/>
        <end position="69"/>
    </location>
</feature>
<keyword evidence="1" id="KW-0677">Repeat</keyword>
<dbReference type="SUPFAM" id="SSF63829">
    <property type="entry name" value="Calcium-dependent phosphotriesterase"/>
    <property type="match status" value="1"/>
</dbReference>
<dbReference type="OrthoDB" id="10012185at2759"/>
<dbReference type="Pfam" id="PF01436">
    <property type="entry name" value="NHL"/>
    <property type="match status" value="2"/>
</dbReference>
<comment type="caution">
    <text evidence="3">The sequence shown here is derived from an EMBL/GenBank/DDBJ whole genome shotgun (WGS) entry which is preliminary data.</text>
</comment>
<dbReference type="AlphaFoldDB" id="A0A814B3Z3"/>
<dbReference type="InterPro" id="IPR011042">
    <property type="entry name" value="6-blade_b-propeller_TolB-like"/>
</dbReference>
<sequence>MIWLRGRTERIQPALDSIRHTFSQYQRRADTQETIQLQKTNWKMVGNLTSLIIFSILLLATLIGVPTVLTKVKKDKTCSETTHWTTISTSSVQPATMIPFISQNMNPLCTATASWNSIGITVAGLPNGSSSTALNGLKYPHDIYVYDDGTLLIADSGNNRIIRWNHNATEGINIGGTGAYGSWVNLLADPIALAVQGNALYVSDVENYRIQMFPLNSNLSSPDATTIIGRYGQGSSLMQINQVTNLLVPVSKPSLLYMADSKNHRILSWNSQFNYTSVVAGQTGISGSNSTLLNNPLGIALDERTFSLYIADTFNNRIQKYDMNTISAGTTVAGGVGQLNNPSAVQLDPSGTNMFIADTLNHRILLWLNGAVKGHTIAGNGNAGTSATQLNNPSQIRLDSNYNLYVVDTNNNTLNHRILLWLNGAVKGHTIAGNGNAGTSATQLNNPSQIRLDSNYNLYVVDTNNSRIQRFDLISNGC</sequence>
<dbReference type="InterPro" id="IPR001258">
    <property type="entry name" value="NHL_repeat"/>
</dbReference>
<gene>
    <name evidence="3" type="ORF">VCS650_LOCUS10410</name>
</gene>
<proteinExistence type="predicted"/>
<dbReference type="Gene3D" id="2.40.10.500">
    <property type="match status" value="1"/>
</dbReference>
<evidence type="ECO:0000256" key="1">
    <source>
        <dbReference type="ARBA" id="ARBA00022737"/>
    </source>
</evidence>
<name>A0A814B3Z3_9BILA</name>
<dbReference type="InterPro" id="IPR050952">
    <property type="entry name" value="TRIM-NHL_E3_ligases"/>
</dbReference>
<dbReference type="GO" id="GO:0043161">
    <property type="term" value="P:proteasome-mediated ubiquitin-dependent protein catabolic process"/>
    <property type="evidence" value="ECO:0007669"/>
    <property type="project" value="TreeGrafter"/>
</dbReference>
<keyword evidence="2" id="KW-0812">Transmembrane</keyword>
<dbReference type="PANTHER" id="PTHR24104:SF25">
    <property type="entry name" value="PROTEIN LIN-41"/>
    <property type="match status" value="1"/>
</dbReference>
<protein>
    <recommendedName>
        <fullName evidence="5">NHL repeat containing protein</fullName>
    </recommendedName>
</protein>